<name>A0AA38J005_9CUCU</name>
<gene>
    <name evidence="1" type="ORF">Zmor_008245</name>
</gene>
<dbReference type="Proteomes" id="UP001168821">
    <property type="component" value="Unassembled WGS sequence"/>
</dbReference>
<comment type="caution">
    <text evidence="1">The sequence shown here is derived from an EMBL/GenBank/DDBJ whole genome shotgun (WGS) entry which is preliminary data.</text>
</comment>
<dbReference type="EMBL" id="JALNTZ010000002">
    <property type="protein sequence ID" value="KAJ3664039.1"/>
    <property type="molecule type" value="Genomic_DNA"/>
</dbReference>
<sequence length="161" mass="18124">MRQAPHTRYRIVKQNHYFFICNKSFMAPPHYVLLKYPRSVRNSDAFAHSLGRDPCGRSAAARFAPIRSCTRGQSLKLERVLRAERGHAHGLIEVQATRMLAGVARFTATTHTMKKVLIKKKSCARVEFLGATGIRDVCEGALNQVGLISKKARWVIYGRDG</sequence>
<organism evidence="1 2">
    <name type="scientific">Zophobas morio</name>
    <dbReference type="NCBI Taxonomy" id="2755281"/>
    <lineage>
        <taxon>Eukaryota</taxon>
        <taxon>Metazoa</taxon>
        <taxon>Ecdysozoa</taxon>
        <taxon>Arthropoda</taxon>
        <taxon>Hexapoda</taxon>
        <taxon>Insecta</taxon>
        <taxon>Pterygota</taxon>
        <taxon>Neoptera</taxon>
        <taxon>Endopterygota</taxon>
        <taxon>Coleoptera</taxon>
        <taxon>Polyphaga</taxon>
        <taxon>Cucujiformia</taxon>
        <taxon>Tenebrionidae</taxon>
        <taxon>Zophobas</taxon>
    </lineage>
</organism>
<reference evidence="1" key="1">
    <citation type="journal article" date="2023" name="G3 (Bethesda)">
        <title>Whole genome assemblies of Zophobas morio and Tenebrio molitor.</title>
        <authorList>
            <person name="Kaur S."/>
            <person name="Stinson S.A."/>
            <person name="diCenzo G.C."/>
        </authorList>
    </citation>
    <scope>NUCLEOTIDE SEQUENCE</scope>
    <source>
        <strain evidence="1">QUZm001</strain>
    </source>
</reference>
<keyword evidence="2" id="KW-1185">Reference proteome</keyword>
<proteinExistence type="predicted"/>
<evidence type="ECO:0000313" key="1">
    <source>
        <dbReference type="EMBL" id="KAJ3664039.1"/>
    </source>
</evidence>
<evidence type="ECO:0000313" key="2">
    <source>
        <dbReference type="Proteomes" id="UP001168821"/>
    </source>
</evidence>
<protein>
    <submittedName>
        <fullName evidence="1">Uncharacterized protein</fullName>
    </submittedName>
</protein>
<dbReference type="AlphaFoldDB" id="A0AA38J005"/>
<accession>A0AA38J005</accession>